<organism evidence="5 7">
    <name type="scientific">Rotaria sordida</name>
    <dbReference type="NCBI Taxonomy" id="392033"/>
    <lineage>
        <taxon>Eukaryota</taxon>
        <taxon>Metazoa</taxon>
        <taxon>Spiralia</taxon>
        <taxon>Gnathifera</taxon>
        <taxon>Rotifera</taxon>
        <taxon>Eurotatoria</taxon>
        <taxon>Bdelloidea</taxon>
        <taxon>Philodinida</taxon>
        <taxon>Philodinidae</taxon>
        <taxon>Rotaria</taxon>
    </lineage>
</organism>
<reference evidence="5" key="1">
    <citation type="submission" date="2021-02" db="EMBL/GenBank/DDBJ databases">
        <authorList>
            <person name="Nowell W R."/>
        </authorList>
    </citation>
    <scope>NUCLEOTIDE SEQUENCE</scope>
</reference>
<sequence length="353" mass="40548">MASSSGTKIIAIIGGTGAMGRPIIAALSQTNSYKLRVLTRDTQSEQAKTISKTYPNVELIEGNYADDQCIRKLFTSIYGVFCNTDIWSCGGYQNEIDLGKMIFNIAEEMNVQHFIYSSLDHTQKLLANHGGYRCHHYDAKAIVAEYIESNDPKRQIPWTIITTAPYFENFQSVFLPKKDPADSDQLIFTFPMADKPIVLVALDDIAWFVKYSFENPNKSIGKNYYIAGDNITMDELVRTFSEITGIRAKYDDMPLEKYVETMREKKHIDFDRKENFIGFFQQFLQEKVNRNFNALKTIHPDLLNWRQWLVKTGWKGERGTINTSSDTEFDGDSEFLIKIRKARSFRGEKPILP</sequence>
<dbReference type="EMBL" id="CAJNOL010000700">
    <property type="protein sequence ID" value="CAF1170507.1"/>
    <property type="molecule type" value="Genomic_DNA"/>
</dbReference>
<dbReference type="Proteomes" id="UP000663870">
    <property type="component" value="Unassembled WGS sequence"/>
</dbReference>
<feature type="domain" description="NmrA-like" evidence="4">
    <location>
        <begin position="7"/>
        <end position="295"/>
    </location>
</feature>
<dbReference type="PANTHER" id="PTHR42748">
    <property type="entry name" value="NITROGEN METABOLITE REPRESSION PROTEIN NMRA FAMILY MEMBER"/>
    <property type="match status" value="1"/>
</dbReference>
<evidence type="ECO:0000313" key="7">
    <source>
        <dbReference type="Proteomes" id="UP000663854"/>
    </source>
</evidence>
<protein>
    <recommendedName>
        <fullName evidence="3">NmrA-like family domain-containing protein 1</fullName>
    </recommendedName>
</protein>
<keyword evidence="8" id="KW-1185">Reference proteome</keyword>
<keyword evidence="2" id="KW-0521">NADP</keyword>
<comment type="caution">
    <text evidence="5">The sequence shown here is derived from an EMBL/GenBank/DDBJ whole genome shotgun (WGS) entry which is preliminary data.</text>
</comment>
<evidence type="ECO:0000256" key="3">
    <source>
        <dbReference type="ARBA" id="ARBA00040296"/>
    </source>
</evidence>
<dbReference type="InterPro" id="IPR051164">
    <property type="entry name" value="NmrA-like_oxidored"/>
</dbReference>
<dbReference type="EMBL" id="CAJNOH010000255">
    <property type="protein sequence ID" value="CAF0970616.1"/>
    <property type="molecule type" value="Genomic_DNA"/>
</dbReference>
<evidence type="ECO:0000313" key="8">
    <source>
        <dbReference type="Proteomes" id="UP000663870"/>
    </source>
</evidence>
<dbReference type="Proteomes" id="UP000663854">
    <property type="component" value="Unassembled WGS sequence"/>
</dbReference>
<dbReference type="SUPFAM" id="SSF51735">
    <property type="entry name" value="NAD(P)-binding Rossmann-fold domains"/>
    <property type="match status" value="1"/>
</dbReference>
<dbReference type="GO" id="GO:0005634">
    <property type="term" value="C:nucleus"/>
    <property type="evidence" value="ECO:0007669"/>
    <property type="project" value="TreeGrafter"/>
</dbReference>
<evidence type="ECO:0000313" key="6">
    <source>
        <dbReference type="EMBL" id="CAF1170507.1"/>
    </source>
</evidence>
<dbReference type="InterPro" id="IPR008030">
    <property type="entry name" value="NmrA-like"/>
</dbReference>
<dbReference type="Pfam" id="PF05368">
    <property type="entry name" value="NmrA"/>
    <property type="match status" value="1"/>
</dbReference>
<name>A0A814EP40_9BILA</name>
<evidence type="ECO:0000259" key="4">
    <source>
        <dbReference type="Pfam" id="PF05368"/>
    </source>
</evidence>
<proteinExistence type="inferred from homology"/>
<dbReference type="Gene3D" id="3.40.50.720">
    <property type="entry name" value="NAD(P)-binding Rossmann-like Domain"/>
    <property type="match status" value="1"/>
</dbReference>
<comment type="similarity">
    <text evidence="1">Belongs to the NmrA-type oxidoreductase family.</text>
</comment>
<dbReference type="CDD" id="cd05251">
    <property type="entry name" value="NmrA_like_SDR_a"/>
    <property type="match status" value="1"/>
</dbReference>
<evidence type="ECO:0000256" key="1">
    <source>
        <dbReference type="ARBA" id="ARBA00006328"/>
    </source>
</evidence>
<accession>A0A814EP40</accession>
<evidence type="ECO:0000256" key="2">
    <source>
        <dbReference type="ARBA" id="ARBA00022857"/>
    </source>
</evidence>
<dbReference type="AlphaFoldDB" id="A0A814EP40"/>
<dbReference type="PANTHER" id="PTHR42748:SF14">
    <property type="entry name" value="SNOAL-LIKE DOMAIN-CONTAINING PROTEIN"/>
    <property type="match status" value="1"/>
</dbReference>
<evidence type="ECO:0000313" key="5">
    <source>
        <dbReference type="EMBL" id="CAF0970616.1"/>
    </source>
</evidence>
<dbReference type="InterPro" id="IPR036291">
    <property type="entry name" value="NAD(P)-bd_dom_sf"/>
</dbReference>
<dbReference type="Gene3D" id="3.90.25.10">
    <property type="entry name" value="UDP-galactose 4-epimerase, domain 1"/>
    <property type="match status" value="1"/>
</dbReference>
<gene>
    <name evidence="6" type="ORF">JXQ802_LOCUS22770</name>
    <name evidence="5" type="ORF">PYM288_LOCUS13091</name>
</gene>